<sequence length="109" mass="12537">MQTAPDERIERMALLQELLAQIEILRRVLERFVTAFDQSGVASPRRLRSRSRSRSRRRNTAARREAEARAELPETVSNDRAEMEEVVGFLEAVIAEMPDEFPETVVVPE</sequence>
<protein>
    <submittedName>
        <fullName evidence="2">Uncharacterized protein</fullName>
    </submittedName>
</protein>
<feature type="region of interest" description="Disordered" evidence="1">
    <location>
        <begin position="39"/>
        <end position="77"/>
    </location>
</feature>
<accession>A0ABP0SGR2</accession>
<reference evidence="2 3" key="1">
    <citation type="submission" date="2024-02" db="EMBL/GenBank/DDBJ databases">
        <authorList>
            <person name="Chen Y."/>
            <person name="Shah S."/>
            <person name="Dougan E. K."/>
            <person name="Thang M."/>
            <person name="Chan C."/>
        </authorList>
    </citation>
    <scope>NUCLEOTIDE SEQUENCE [LARGE SCALE GENOMIC DNA]</scope>
</reference>
<keyword evidence="3" id="KW-1185">Reference proteome</keyword>
<dbReference type="EMBL" id="CAXAMM010043756">
    <property type="protein sequence ID" value="CAK9111554.1"/>
    <property type="molecule type" value="Genomic_DNA"/>
</dbReference>
<name>A0ABP0SGR2_9DINO</name>
<evidence type="ECO:0000313" key="2">
    <source>
        <dbReference type="EMBL" id="CAK9111554.1"/>
    </source>
</evidence>
<proteinExistence type="predicted"/>
<feature type="compositionally biased region" description="Basic and acidic residues" evidence="1">
    <location>
        <begin position="62"/>
        <end position="77"/>
    </location>
</feature>
<organism evidence="2 3">
    <name type="scientific">Durusdinium trenchii</name>
    <dbReference type="NCBI Taxonomy" id="1381693"/>
    <lineage>
        <taxon>Eukaryota</taxon>
        <taxon>Sar</taxon>
        <taxon>Alveolata</taxon>
        <taxon>Dinophyceae</taxon>
        <taxon>Suessiales</taxon>
        <taxon>Symbiodiniaceae</taxon>
        <taxon>Durusdinium</taxon>
    </lineage>
</organism>
<comment type="caution">
    <text evidence="2">The sequence shown here is derived from an EMBL/GenBank/DDBJ whole genome shotgun (WGS) entry which is preliminary data.</text>
</comment>
<evidence type="ECO:0000256" key="1">
    <source>
        <dbReference type="SAM" id="MobiDB-lite"/>
    </source>
</evidence>
<feature type="compositionally biased region" description="Basic residues" evidence="1">
    <location>
        <begin position="45"/>
        <end position="61"/>
    </location>
</feature>
<gene>
    <name evidence="2" type="ORF">SCF082_LOCUS51772</name>
</gene>
<dbReference type="Proteomes" id="UP001642464">
    <property type="component" value="Unassembled WGS sequence"/>
</dbReference>
<evidence type="ECO:0000313" key="3">
    <source>
        <dbReference type="Proteomes" id="UP001642464"/>
    </source>
</evidence>